<evidence type="ECO:0000259" key="8">
    <source>
        <dbReference type="PROSITE" id="PS50893"/>
    </source>
</evidence>
<feature type="transmembrane region" description="Helical" evidence="7">
    <location>
        <begin position="188"/>
        <end position="217"/>
    </location>
</feature>
<dbReference type="GO" id="GO:0042626">
    <property type="term" value="F:ATPase-coupled transmembrane transporter activity"/>
    <property type="evidence" value="ECO:0007669"/>
    <property type="project" value="TreeGrafter"/>
</dbReference>
<dbReference type="GO" id="GO:0005524">
    <property type="term" value="F:ATP binding"/>
    <property type="evidence" value="ECO:0007669"/>
    <property type="project" value="UniProtKB-KW"/>
</dbReference>
<dbReference type="InterPro" id="IPR027417">
    <property type="entry name" value="P-loop_NTPase"/>
</dbReference>
<keyword evidence="6 7" id="KW-0472">Membrane</keyword>
<dbReference type="GO" id="GO:0016887">
    <property type="term" value="F:ATP hydrolysis activity"/>
    <property type="evidence" value="ECO:0007669"/>
    <property type="project" value="InterPro"/>
</dbReference>
<feature type="domain" description="ABC transporter" evidence="8">
    <location>
        <begin position="378"/>
        <end position="627"/>
    </location>
</feature>
<reference evidence="9 10" key="1">
    <citation type="submission" date="2016-11" db="EMBL/GenBank/DDBJ databases">
        <authorList>
            <person name="Jaros S."/>
            <person name="Januszkiewicz K."/>
            <person name="Wedrychowicz H."/>
        </authorList>
    </citation>
    <scope>NUCLEOTIDE SEQUENCE [LARGE SCALE GENOMIC DNA]</scope>
    <source>
        <strain evidence="9 10">DSM 44666</strain>
    </source>
</reference>
<dbReference type="OrthoDB" id="9817593at2"/>
<dbReference type="AlphaFoldDB" id="A0A1M4W978"/>
<dbReference type="InterPro" id="IPR003593">
    <property type="entry name" value="AAA+_ATPase"/>
</dbReference>
<dbReference type="InterPro" id="IPR003439">
    <property type="entry name" value="ABC_transporter-like_ATP-bd"/>
</dbReference>
<gene>
    <name evidence="9" type="ORF">SAMN05444392_103102</name>
</gene>
<keyword evidence="4" id="KW-0067">ATP-binding</keyword>
<dbReference type="STRING" id="112248.SAMN05444392_103102"/>
<evidence type="ECO:0000256" key="6">
    <source>
        <dbReference type="ARBA" id="ARBA00023136"/>
    </source>
</evidence>
<evidence type="ECO:0000256" key="4">
    <source>
        <dbReference type="ARBA" id="ARBA00022840"/>
    </source>
</evidence>
<evidence type="ECO:0000256" key="1">
    <source>
        <dbReference type="ARBA" id="ARBA00004651"/>
    </source>
</evidence>
<name>A0A1M4W978_9BACL</name>
<feature type="transmembrane region" description="Helical" evidence="7">
    <location>
        <begin position="71"/>
        <end position="89"/>
    </location>
</feature>
<keyword evidence="2 7" id="KW-0812">Transmembrane</keyword>
<evidence type="ECO:0000313" key="9">
    <source>
        <dbReference type="EMBL" id="SHE77710.1"/>
    </source>
</evidence>
<dbReference type="Gene3D" id="3.40.50.300">
    <property type="entry name" value="P-loop containing nucleotide triphosphate hydrolases"/>
    <property type="match status" value="1"/>
</dbReference>
<evidence type="ECO:0000313" key="10">
    <source>
        <dbReference type="Proteomes" id="UP000184476"/>
    </source>
</evidence>
<feature type="transmembrane region" description="Helical" evidence="7">
    <location>
        <begin position="288"/>
        <end position="311"/>
    </location>
</feature>
<keyword evidence="10" id="KW-1185">Reference proteome</keyword>
<dbReference type="Pfam" id="PF00005">
    <property type="entry name" value="ABC_tran"/>
    <property type="match status" value="1"/>
</dbReference>
<feature type="transmembrane region" description="Helical" evidence="7">
    <location>
        <begin position="317"/>
        <end position="338"/>
    </location>
</feature>
<dbReference type="EMBL" id="FQVL01000003">
    <property type="protein sequence ID" value="SHE77710.1"/>
    <property type="molecule type" value="Genomic_DNA"/>
</dbReference>
<sequence length="630" mass="70185">MKSFRLQLKATHDWLAILCGKRAGEKQTLADRLLWRLAKSEGNLEDDVQVFQSLQLLSKTLKQNQKLCAKIFVWSMVTSVSGIVGFYLLKVALEADRSKLGATLFVAAAFVNAVGGRGYLFMRTFYEGDVLSTRTVESLVKRIAQKLKVVHRESLRQYINDNGTPWATVKSISDSIGNDLIVVVKDPFIWLFNLVALWWVLSWEYAAALLIGSALMIRLAKPAILKNQEISKEGEKLSSSLQTTLDPWSQMPRLISDRGISESMEQKLGELSEQEVELYQKNSRRRTWLVAGPRTLWTFVLLVLLLIYAVYVQHRTAIDVILLTSYFTAGIMAFVSSIDFTLRLADIRGGLLKLGKLLTLPDRPNGEIALRGFEGFVLRDLRIHYGDKTLFPEGLDLEIGSGQPGKPHWVAVVGPSGCGKSSMMEMLSRHLENIKGSSTGWSGECLIRSMGQLHSIAQTRLEDYPWNVVPVPQETEVLMAESVARNIGLAVEKLPAEQRQLIIRQLSEKMLLPTDSLEQLCQEQSGGQRKRTQIAAALAVRPAHPVAIMLDEAMSQLDQETAVFVLKAVEECATPYGDTVISIAHSKYAIHKDSYVIVLGPNGMGIVEQGWKSGLESDPNSAYSRHFGRS</sequence>
<organism evidence="9 10">
    <name type="scientific">Seinonella peptonophila</name>
    <dbReference type="NCBI Taxonomy" id="112248"/>
    <lineage>
        <taxon>Bacteria</taxon>
        <taxon>Bacillati</taxon>
        <taxon>Bacillota</taxon>
        <taxon>Bacilli</taxon>
        <taxon>Bacillales</taxon>
        <taxon>Thermoactinomycetaceae</taxon>
        <taxon>Seinonella</taxon>
    </lineage>
</organism>
<feature type="transmembrane region" description="Helical" evidence="7">
    <location>
        <begin position="101"/>
        <end position="122"/>
    </location>
</feature>
<dbReference type="GO" id="GO:0005886">
    <property type="term" value="C:plasma membrane"/>
    <property type="evidence" value="ECO:0007669"/>
    <property type="project" value="UniProtKB-SubCell"/>
</dbReference>
<dbReference type="RefSeq" id="WP_073154198.1">
    <property type="nucleotide sequence ID" value="NZ_FQVL01000003.1"/>
</dbReference>
<dbReference type="InterPro" id="IPR039421">
    <property type="entry name" value="Type_1_exporter"/>
</dbReference>
<dbReference type="SUPFAM" id="SSF90123">
    <property type="entry name" value="ABC transporter transmembrane region"/>
    <property type="match status" value="1"/>
</dbReference>
<dbReference type="Proteomes" id="UP000184476">
    <property type="component" value="Unassembled WGS sequence"/>
</dbReference>
<keyword evidence="5 7" id="KW-1133">Transmembrane helix</keyword>
<accession>A0A1M4W978</accession>
<dbReference type="PANTHER" id="PTHR24221:SF654">
    <property type="entry name" value="ATP-BINDING CASSETTE SUB-FAMILY B MEMBER 6"/>
    <property type="match status" value="1"/>
</dbReference>
<dbReference type="SUPFAM" id="SSF52540">
    <property type="entry name" value="P-loop containing nucleoside triphosphate hydrolases"/>
    <property type="match status" value="1"/>
</dbReference>
<evidence type="ECO:0000256" key="2">
    <source>
        <dbReference type="ARBA" id="ARBA00022692"/>
    </source>
</evidence>
<protein>
    <submittedName>
        <fullName evidence="9">ABC-type multidrug transport system, ATPase and permease component</fullName>
    </submittedName>
</protein>
<evidence type="ECO:0000256" key="7">
    <source>
        <dbReference type="SAM" id="Phobius"/>
    </source>
</evidence>
<evidence type="ECO:0000256" key="5">
    <source>
        <dbReference type="ARBA" id="ARBA00022989"/>
    </source>
</evidence>
<dbReference type="PANTHER" id="PTHR24221">
    <property type="entry name" value="ATP-BINDING CASSETTE SUB-FAMILY B"/>
    <property type="match status" value="1"/>
</dbReference>
<dbReference type="SMART" id="SM00382">
    <property type="entry name" value="AAA"/>
    <property type="match status" value="1"/>
</dbReference>
<evidence type="ECO:0000256" key="3">
    <source>
        <dbReference type="ARBA" id="ARBA00022741"/>
    </source>
</evidence>
<keyword evidence="3" id="KW-0547">Nucleotide-binding</keyword>
<dbReference type="Gene3D" id="1.20.1560.10">
    <property type="entry name" value="ABC transporter type 1, transmembrane domain"/>
    <property type="match status" value="1"/>
</dbReference>
<dbReference type="InterPro" id="IPR036640">
    <property type="entry name" value="ABC1_TM_sf"/>
</dbReference>
<proteinExistence type="predicted"/>
<dbReference type="PROSITE" id="PS50893">
    <property type="entry name" value="ABC_TRANSPORTER_2"/>
    <property type="match status" value="1"/>
</dbReference>
<comment type="subcellular location">
    <subcellularLocation>
        <location evidence="1">Cell membrane</location>
        <topology evidence="1">Multi-pass membrane protein</topology>
    </subcellularLocation>
</comment>